<sequence length="168" mass="17934">MAPPCKGFAAAWVASVVLMQGLLVGTATAGEEEALAVDDECRAGDAGCALNALQRRGAARADPDEAELVPDAEKEVPDGYQMFPQWNCYKPGAPSTDGYVGIVSVDSCADLCNYKHSATAAPGEYSCSGFVYMSSQAKCWLRSSGYHCFYEQPSTGEAASFDYYEKHN</sequence>
<name>A0A7S1MLY0_ALECA</name>
<proteinExistence type="predicted"/>
<feature type="signal peptide" evidence="1">
    <location>
        <begin position="1"/>
        <end position="29"/>
    </location>
</feature>
<organism evidence="2">
    <name type="scientific">Alexandrium catenella</name>
    <name type="common">Red tide dinoflagellate</name>
    <name type="synonym">Gonyaulax catenella</name>
    <dbReference type="NCBI Taxonomy" id="2925"/>
    <lineage>
        <taxon>Eukaryota</taxon>
        <taxon>Sar</taxon>
        <taxon>Alveolata</taxon>
        <taxon>Dinophyceae</taxon>
        <taxon>Gonyaulacales</taxon>
        <taxon>Pyrocystaceae</taxon>
        <taxon>Alexandrium</taxon>
    </lineage>
</organism>
<evidence type="ECO:0000256" key="1">
    <source>
        <dbReference type="SAM" id="SignalP"/>
    </source>
</evidence>
<accession>A0A7S1MLY0</accession>
<reference evidence="2" key="1">
    <citation type="submission" date="2021-01" db="EMBL/GenBank/DDBJ databases">
        <authorList>
            <person name="Corre E."/>
            <person name="Pelletier E."/>
            <person name="Niang G."/>
            <person name="Scheremetjew M."/>
            <person name="Finn R."/>
            <person name="Kale V."/>
            <person name="Holt S."/>
            <person name="Cochrane G."/>
            <person name="Meng A."/>
            <person name="Brown T."/>
            <person name="Cohen L."/>
        </authorList>
    </citation>
    <scope>NUCLEOTIDE SEQUENCE</scope>
    <source>
        <strain evidence="2">OF101</strain>
    </source>
</reference>
<dbReference type="EMBL" id="HBGE01040215">
    <property type="protein sequence ID" value="CAD9135395.1"/>
    <property type="molecule type" value="Transcribed_RNA"/>
</dbReference>
<evidence type="ECO:0000313" key="2">
    <source>
        <dbReference type="EMBL" id="CAD9135395.1"/>
    </source>
</evidence>
<dbReference type="AlphaFoldDB" id="A0A7S1MLY0"/>
<evidence type="ECO:0008006" key="3">
    <source>
        <dbReference type="Google" id="ProtNLM"/>
    </source>
</evidence>
<dbReference type="SUPFAM" id="SSF57414">
    <property type="entry name" value="Hairpin loop containing domain-like"/>
    <property type="match status" value="1"/>
</dbReference>
<gene>
    <name evidence="2" type="ORF">ACAT0790_LOCUS24232</name>
</gene>
<feature type="chain" id="PRO_5031125684" description="Apple domain-containing protein" evidence="1">
    <location>
        <begin position="30"/>
        <end position="168"/>
    </location>
</feature>
<protein>
    <recommendedName>
        <fullName evidence="3">Apple domain-containing protein</fullName>
    </recommendedName>
</protein>
<keyword evidence="1" id="KW-0732">Signal</keyword>
<dbReference type="Gene3D" id="3.50.4.10">
    <property type="entry name" value="Hepatocyte Growth Factor"/>
    <property type="match status" value="1"/>
</dbReference>